<evidence type="ECO:0000256" key="4">
    <source>
        <dbReference type="PROSITE-ProRule" id="PRU00125"/>
    </source>
</evidence>
<keyword evidence="1 4" id="KW-0479">Metal-binding</keyword>
<dbReference type="InterPro" id="IPR056564">
    <property type="entry name" value="Ig-like_KY"/>
</dbReference>
<keyword evidence="3 4" id="KW-0440">LIM domain</keyword>
<evidence type="ECO:0000256" key="3">
    <source>
        <dbReference type="ARBA" id="ARBA00023038"/>
    </source>
</evidence>
<comment type="caution">
    <text evidence="7">The sequence shown here is derived from an EMBL/GenBank/DDBJ whole genome shotgun (WGS) entry which is preliminary data.</text>
</comment>
<dbReference type="SMART" id="SM00132">
    <property type="entry name" value="LIM"/>
    <property type="match status" value="1"/>
</dbReference>
<feature type="domain" description="LIM zinc-binding" evidence="6">
    <location>
        <begin position="21"/>
        <end position="88"/>
    </location>
</feature>
<gene>
    <name evidence="7" type="ORF">DERP_011451</name>
</gene>
<sequence length="913" mass="104000">MSAAAIRSTSARRFAPTTYENICNRCGHLVYSAEKIGPLKDFTFYHHGCFKCVACGSKLTLKTYYNNQQDQDDKEVYCQSHVPKTGPGHLDGQSVGIKAALNVPKKNHLINEQIRVSGSKPAQLGTDAMQFKQAMGNHHYHSDQSQSTNRYSAGHFDASALHIQHAVNQTKLNRSTNNNNNNNNSNGLRHSVRPGIESRINDFLDSETQRKLEMLHREEEDCLYRQFTKKRAEEVSHINVEIKEEWEKELEKLTSKFLGEMNGSKKKRISTDDEKALTIRHQKEKEDLEKNMTIKFDRKKESLAKKLLEQERQATAELVEKQSKEMMNLITAKLQEFSVNPIKNKDKDNRHRNRSNDELSSTNEDQKQLPLTASAAMDQSTYPSQPPPPTITSISKLDIYNDPSVFNELDQVAINVAREDQKTFTDLVRQLTANCVTDVEKSRAIFRWITVKNLNTIKFDDNVRADTPMGILRGIKHGTESYHVLFKRLCSYVGLHCVVIKGYSKSAGYQPGVHFEDSRFRNSWNAVYVAGGWRFVQCNWGARHLVNAKEVGVVSTAAAAARSSSSSLSSSSSSSSSSTTTSTSTSTTSNNKCTTDSLRYEYDDHYFLTDPKEFIYEFFPLQPEWQLLRCPISLREFEELPFVRSLFFRYGLYFVDEDIQAILKTDSSGAVTVRIGMPSYMTPSLIFHYNLKLIENYSTGIRNDNGIDIYDGIVLKRFVMQSVTGNIVTFRVHAPCPGSFIMDIFANSTTPKEYVTGEPMKFKSVCKFKILCDELRTVMVPLPDCASGEWGPLKATRLFGLVPLTHEEALIFSSRDLEIQFRMSRPLTDFMASLHRNGTDERKLARFISVFIDDNDNLVSFRLTFPDEGQYGLDIYTREQYSNEQIYQNNIDKQLLTHCCKYLINVSFAVKVK</sequence>
<feature type="compositionally biased region" description="Low complexity" evidence="5">
    <location>
        <begin position="565"/>
        <end position="589"/>
    </location>
</feature>
<dbReference type="Gene3D" id="2.10.110.10">
    <property type="entry name" value="Cysteine Rich Protein"/>
    <property type="match status" value="1"/>
</dbReference>
<dbReference type="PANTHER" id="PTHR47020:SF1">
    <property type="entry name" value="HILLARIN"/>
    <property type="match status" value="1"/>
</dbReference>
<dbReference type="PROSITE" id="PS00478">
    <property type="entry name" value="LIM_DOMAIN_1"/>
    <property type="match status" value="1"/>
</dbReference>
<feature type="region of interest" description="Disordered" evidence="5">
    <location>
        <begin position="171"/>
        <end position="194"/>
    </location>
</feature>
<reference evidence="7 8" key="1">
    <citation type="journal article" date="2018" name="J. Allergy Clin. Immunol.">
        <title>High-quality assembly of Dermatophagoides pteronyssinus genome and transcriptome reveals a wide range of novel allergens.</title>
        <authorList>
            <person name="Liu X.Y."/>
            <person name="Yang K.Y."/>
            <person name="Wang M.Q."/>
            <person name="Kwok J.S."/>
            <person name="Zeng X."/>
            <person name="Yang Z."/>
            <person name="Xiao X.J."/>
            <person name="Lau C.P."/>
            <person name="Li Y."/>
            <person name="Huang Z.M."/>
            <person name="Ba J.G."/>
            <person name="Yim A.K."/>
            <person name="Ouyang C.Y."/>
            <person name="Ngai S.M."/>
            <person name="Chan T.F."/>
            <person name="Leung E.L."/>
            <person name="Liu L."/>
            <person name="Liu Z.G."/>
            <person name="Tsui S.K."/>
        </authorList>
    </citation>
    <scope>NUCLEOTIDE SEQUENCE [LARGE SCALE GENOMIC DNA]</scope>
    <source>
        <strain evidence="7">Derp</strain>
    </source>
</reference>
<dbReference type="EMBL" id="NJHN03000074">
    <property type="protein sequence ID" value="KAH9417740.1"/>
    <property type="molecule type" value="Genomic_DNA"/>
</dbReference>
<dbReference type="PANTHER" id="PTHR47020">
    <property type="entry name" value="HILLARIN"/>
    <property type="match status" value="1"/>
</dbReference>
<dbReference type="SUPFAM" id="SSF54001">
    <property type="entry name" value="Cysteine proteinases"/>
    <property type="match status" value="1"/>
</dbReference>
<feature type="compositionally biased region" description="Basic and acidic residues" evidence="5">
    <location>
        <begin position="343"/>
        <end position="357"/>
    </location>
</feature>
<dbReference type="InterPro" id="IPR001781">
    <property type="entry name" value="Znf_LIM"/>
</dbReference>
<proteinExistence type="predicted"/>
<dbReference type="Pfam" id="PF00412">
    <property type="entry name" value="LIM"/>
    <property type="match status" value="1"/>
</dbReference>
<evidence type="ECO:0000256" key="1">
    <source>
        <dbReference type="ARBA" id="ARBA00022723"/>
    </source>
</evidence>
<dbReference type="SMART" id="SM00460">
    <property type="entry name" value="TGc"/>
    <property type="match status" value="1"/>
</dbReference>
<protein>
    <recommendedName>
        <fullName evidence="6">LIM zinc-binding domain-containing protein</fullName>
    </recommendedName>
</protein>
<evidence type="ECO:0000313" key="7">
    <source>
        <dbReference type="EMBL" id="KAH9417740.1"/>
    </source>
</evidence>
<dbReference type="Proteomes" id="UP000887458">
    <property type="component" value="Unassembled WGS sequence"/>
</dbReference>
<evidence type="ECO:0000256" key="2">
    <source>
        <dbReference type="ARBA" id="ARBA00022833"/>
    </source>
</evidence>
<keyword evidence="2 4" id="KW-0862">Zinc</keyword>
<evidence type="ECO:0000259" key="6">
    <source>
        <dbReference type="PROSITE" id="PS50023"/>
    </source>
</evidence>
<feature type="region of interest" description="Disordered" evidence="5">
    <location>
        <begin position="340"/>
        <end position="368"/>
    </location>
</feature>
<feature type="region of interest" description="Disordered" evidence="5">
    <location>
        <begin position="565"/>
        <end position="591"/>
    </location>
</feature>
<keyword evidence="8" id="KW-1185">Reference proteome</keyword>
<accession>A0ABQ8J5C2</accession>
<feature type="compositionally biased region" description="Low complexity" evidence="5">
    <location>
        <begin position="177"/>
        <end position="186"/>
    </location>
</feature>
<organism evidence="7 8">
    <name type="scientific">Dermatophagoides pteronyssinus</name>
    <name type="common">European house dust mite</name>
    <dbReference type="NCBI Taxonomy" id="6956"/>
    <lineage>
        <taxon>Eukaryota</taxon>
        <taxon>Metazoa</taxon>
        <taxon>Ecdysozoa</taxon>
        <taxon>Arthropoda</taxon>
        <taxon>Chelicerata</taxon>
        <taxon>Arachnida</taxon>
        <taxon>Acari</taxon>
        <taxon>Acariformes</taxon>
        <taxon>Sarcoptiformes</taxon>
        <taxon>Astigmata</taxon>
        <taxon>Psoroptidia</taxon>
        <taxon>Analgoidea</taxon>
        <taxon>Pyroglyphidae</taxon>
        <taxon>Dermatophagoidinae</taxon>
        <taxon>Dermatophagoides</taxon>
    </lineage>
</organism>
<dbReference type="InterPro" id="IPR002931">
    <property type="entry name" value="Transglutaminase-like"/>
</dbReference>
<dbReference type="InterPro" id="IPR038765">
    <property type="entry name" value="Papain-like_cys_pep_sf"/>
</dbReference>
<dbReference type="CDD" id="cd09443">
    <property type="entry name" value="LIM_Ltd-1"/>
    <property type="match status" value="1"/>
</dbReference>
<name>A0ABQ8J5C2_DERPT</name>
<evidence type="ECO:0000313" key="8">
    <source>
        <dbReference type="Proteomes" id="UP000887458"/>
    </source>
</evidence>
<reference evidence="7 8" key="2">
    <citation type="journal article" date="2022" name="Mol. Biol. Evol.">
        <title>Comparative Genomics Reveals Insights into the Divergent Evolution of Astigmatic Mites and Household Pest Adaptations.</title>
        <authorList>
            <person name="Xiong Q."/>
            <person name="Wan A.T."/>
            <person name="Liu X."/>
            <person name="Fung C.S."/>
            <person name="Xiao X."/>
            <person name="Malainual N."/>
            <person name="Hou J."/>
            <person name="Wang L."/>
            <person name="Wang M."/>
            <person name="Yang K.Y."/>
            <person name="Cui Y."/>
            <person name="Leung E.L."/>
            <person name="Nong W."/>
            <person name="Shin S.K."/>
            <person name="Au S.W."/>
            <person name="Jeong K.Y."/>
            <person name="Chew F.T."/>
            <person name="Hui J.H."/>
            <person name="Leung T.F."/>
            <person name="Tungtrongchitr A."/>
            <person name="Zhong N."/>
            <person name="Liu Z."/>
            <person name="Tsui S.K."/>
        </authorList>
    </citation>
    <scope>NUCLEOTIDE SEQUENCE [LARGE SCALE GENOMIC DNA]</scope>
    <source>
        <strain evidence="7">Derp</strain>
    </source>
</reference>
<dbReference type="PROSITE" id="PS50023">
    <property type="entry name" value="LIM_DOMAIN_2"/>
    <property type="match status" value="1"/>
</dbReference>
<evidence type="ECO:0000256" key="5">
    <source>
        <dbReference type="SAM" id="MobiDB-lite"/>
    </source>
</evidence>
<dbReference type="Pfam" id="PF23265">
    <property type="entry name" value="Ig-like_KY"/>
    <property type="match status" value="2"/>
</dbReference>
<dbReference type="InterPro" id="IPR053041">
    <property type="entry name" value="Transglut-like_Superfamily_Mod"/>
</dbReference>